<proteinExistence type="predicted"/>
<evidence type="ECO:0000313" key="3">
    <source>
        <dbReference type="Proteomes" id="UP000199340"/>
    </source>
</evidence>
<name>A0A1G8RGL9_9RHOB</name>
<sequence length="131" mass="14021">MGLAAALVSLSVAVAQAETRTLDLVCNIEQMFDFRDGRTSPAGGRNYWQFAVNGEGWFPVQIPLVCGARTMQFSNVGNVIQVSCALITAQSRLGSSAVINFVTGQYEETFSVNGKKEVSYTGKCEETAPGS</sequence>
<accession>A0A1G8RGL9</accession>
<dbReference type="EMBL" id="FNEB01000009">
    <property type="protein sequence ID" value="SDJ16049.1"/>
    <property type="molecule type" value="Genomic_DNA"/>
</dbReference>
<protein>
    <submittedName>
        <fullName evidence="2">Uncharacterized protein</fullName>
    </submittedName>
</protein>
<keyword evidence="3" id="KW-1185">Reference proteome</keyword>
<feature type="signal peptide" evidence="1">
    <location>
        <begin position="1"/>
        <end position="17"/>
    </location>
</feature>
<reference evidence="2 3" key="1">
    <citation type="submission" date="2016-10" db="EMBL/GenBank/DDBJ databases">
        <authorList>
            <person name="de Groot N.N."/>
        </authorList>
    </citation>
    <scope>NUCLEOTIDE SEQUENCE [LARGE SCALE GENOMIC DNA]</scope>
    <source>
        <strain evidence="2 3">DSM 28010</strain>
    </source>
</reference>
<dbReference type="Proteomes" id="UP000199340">
    <property type="component" value="Unassembled WGS sequence"/>
</dbReference>
<evidence type="ECO:0000256" key="1">
    <source>
        <dbReference type="SAM" id="SignalP"/>
    </source>
</evidence>
<organism evidence="2 3">
    <name type="scientific">Lutimaribacter saemankumensis</name>
    <dbReference type="NCBI Taxonomy" id="490829"/>
    <lineage>
        <taxon>Bacteria</taxon>
        <taxon>Pseudomonadati</taxon>
        <taxon>Pseudomonadota</taxon>
        <taxon>Alphaproteobacteria</taxon>
        <taxon>Rhodobacterales</taxon>
        <taxon>Roseobacteraceae</taxon>
        <taxon>Lutimaribacter</taxon>
    </lineage>
</organism>
<dbReference type="AlphaFoldDB" id="A0A1G8RGL9"/>
<dbReference type="STRING" id="490829.SAMN05421850_109111"/>
<gene>
    <name evidence="2" type="ORF">SAMN05421850_109111</name>
</gene>
<keyword evidence="1" id="KW-0732">Signal</keyword>
<evidence type="ECO:0000313" key="2">
    <source>
        <dbReference type="EMBL" id="SDJ16049.1"/>
    </source>
</evidence>
<dbReference type="RefSeq" id="WP_090029669.1">
    <property type="nucleotide sequence ID" value="NZ_FNEB01000009.1"/>
</dbReference>
<feature type="chain" id="PRO_5011666985" evidence="1">
    <location>
        <begin position="18"/>
        <end position="131"/>
    </location>
</feature>